<sequence length="251" mass="28369">MPIATTQTSLIKVWSQSHICANNFWDIWRKEYLYSFRDINRWEHKHPRSVANTTPRADDIVLLRDDSTPRVHWKLLPVSYDVRSAKILLPNGKMLNRSINFLYPLEINSSGSGSCAPPDTPDIQPPSSSSSTNESSIMSPIPRRSKRIASLPPKSYIYFIYLISIVSNTLANETRCDNTSTVQLIHLHECTHSGVAIYFTNEGFYCFDYHTCDSGTFLHKFAILICADPLANALDGLPLVAHIPEIKYPIA</sequence>
<evidence type="ECO:0000259" key="2">
    <source>
        <dbReference type="Pfam" id="PF18701"/>
    </source>
</evidence>
<accession>A0A1I7XI82</accession>
<evidence type="ECO:0000313" key="4">
    <source>
        <dbReference type="WBParaSite" id="Hba_17459"/>
    </source>
</evidence>
<proteinExistence type="predicted"/>
<feature type="compositionally biased region" description="Low complexity" evidence="1">
    <location>
        <begin position="125"/>
        <end position="140"/>
    </location>
</feature>
<name>A0A1I7XI82_HETBA</name>
<keyword evidence="3" id="KW-1185">Reference proteome</keyword>
<evidence type="ECO:0000313" key="3">
    <source>
        <dbReference type="Proteomes" id="UP000095283"/>
    </source>
</evidence>
<dbReference type="WBParaSite" id="Hba_17459">
    <property type="protein sequence ID" value="Hba_17459"/>
    <property type="gene ID" value="Hba_17459"/>
</dbReference>
<dbReference type="InterPro" id="IPR040676">
    <property type="entry name" value="DUF5641"/>
</dbReference>
<protein>
    <submittedName>
        <fullName evidence="4">DUF5641 domain-containing protein</fullName>
    </submittedName>
</protein>
<feature type="region of interest" description="Disordered" evidence="1">
    <location>
        <begin position="112"/>
        <end position="141"/>
    </location>
</feature>
<dbReference type="AlphaFoldDB" id="A0A1I7XI82"/>
<dbReference type="Proteomes" id="UP000095283">
    <property type="component" value="Unplaced"/>
</dbReference>
<feature type="domain" description="DUF5641" evidence="2">
    <location>
        <begin position="13"/>
        <end position="78"/>
    </location>
</feature>
<reference evidence="4" key="1">
    <citation type="submission" date="2016-11" db="UniProtKB">
        <authorList>
            <consortium name="WormBaseParasite"/>
        </authorList>
    </citation>
    <scope>IDENTIFICATION</scope>
</reference>
<dbReference type="Pfam" id="PF18701">
    <property type="entry name" value="DUF5641"/>
    <property type="match status" value="1"/>
</dbReference>
<evidence type="ECO:0000256" key="1">
    <source>
        <dbReference type="SAM" id="MobiDB-lite"/>
    </source>
</evidence>
<organism evidence="3 4">
    <name type="scientific">Heterorhabditis bacteriophora</name>
    <name type="common">Entomopathogenic nematode worm</name>
    <dbReference type="NCBI Taxonomy" id="37862"/>
    <lineage>
        <taxon>Eukaryota</taxon>
        <taxon>Metazoa</taxon>
        <taxon>Ecdysozoa</taxon>
        <taxon>Nematoda</taxon>
        <taxon>Chromadorea</taxon>
        <taxon>Rhabditida</taxon>
        <taxon>Rhabditina</taxon>
        <taxon>Rhabditomorpha</taxon>
        <taxon>Strongyloidea</taxon>
        <taxon>Heterorhabditidae</taxon>
        <taxon>Heterorhabditis</taxon>
    </lineage>
</organism>